<keyword evidence="2" id="KW-1185">Reference proteome</keyword>
<dbReference type="AlphaFoldDB" id="A0A9J6RJY7"/>
<dbReference type="Proteomes" id="UP001069090">
    <property type="component" value="Unassembled WGS sequence"/>
</dbReference>
<dbReference type="EMBL" id="JAPTGG010000003">
    <property type="protein sequence ID" value="MCZ0864544.1"/>
    <property type="molecule type" value="Genomic_DNA"/>
</dbReference>
<dbReference type="InterPro" id="IPR011009">
    <property type="entry name" value="Kinase-like_dom_sf"/>
</dbReference>
<dbReference type="SUPFAM" id="SSF56112">
    <property type="entry name" value="Protein kinase-like (PK-like)"/>
    <property type="match status" value="1"/>
</dbReference>
<comment type="caution">
    <text evidence="1">The sequence shown here is derived from an EMBL/GenBank/DDBJ whole genome shotgun (WGS) entry which is preliminary data.</text>
</comment>
<sequence length="273" mass="30858">MISWLAPSNTTLAAEIEQLNTTALPSGWQWVDSSPYAKVAVNADRKLFYKAFLPRNIWETPKAWLRGSRCQRAITQAKILPKQGFNTPAVIAWGKLSGGREFMLTEAVNGIGVGSCIASYFRSPCNRAALYWKRELLRAMGKLVAQLHTAGIVHGDLRPNNVLVELGKQPYTFHLIDNERNQSYTHIPYKLIVKNLVQIGMLAAIDLSRTDRMRFYQSYLQHYSRFDQSAASHLSLEVYQTTMHRLSTKNPDRLGSPNLPRAHVDNGLIYPLS</sequence>
<proteinExistence type="predicted"/>
<dbReference type="InterPro" id="IPR008266">
    <property type="entry name" value="Tyr_kinase_AS"/>
</dbReference>
<accession>A0A9J6RJY7</accession>
<dbReference type="PROSITE" id="PS00109">
    <property type="entry name" value="PROTEIN_KINASE_TYR"/>
    <property type="match status" value="1"/>
</dbReference>
<name>A0A9J6RJY7_9GAMM</name>
<evidence type="ECO:0000313" key="2">
    <source>
        <dbReference type="Proteomes" id="UP001069090"/>
    </source>
</evidence>
<dbReference type="Gene3D" id="1.10.510.10">
    <property type="entry name" value="Transferase(Phosphotransferase) domain 1"/>
    <property type="match status" value="1"/>
</dbReference>
<keyword evidence="1" id="KW-0808">Transferase</keyword>
<evidence type="ECO:0000313" key="1">
    <source>
        <dbReference type="EMBL" id="MCZ0864544.1"/>
    </source>
</evidence>
<gene>
    <name evidence="1" type="ORF">O0V09_04995</name>
</gene>
<keyword evidence="1" id="KW-0418">Kinase</keyword>
<dbReference type="Pfam" id="PF06293">
    <property type="entry name" value="Kdo"/>
    <property type="match status" value="1"/>
</dbReference>
<organism evidence="1 2">
    <name type="scientific">Dasania phycosphaerae</name>
    <dbReference type="NCBI Taxonomy" id="2950436"/>
    <lineage>
        <taxon>Bacteria</taxon>
        <taxon>Pseudomonadati</taxon>
        <taxon>Pseudomonadota</taxon>
        <taxon>Gammaproteobacteria</taxon>
        <taxon>Cellvibrionales</taxon>
        <taxon>Spongiibacteraceae</taxon>
        <taxon>Dasania</taxon>
    </lineage>
</organism>
<dbReference type="RefSeq" id="WP_258330698.1">
    <property type="nucleotide sequence ID" value="NZ_JAPTGG010000003.1"/>
</dbReference>
<protein>
    <submittedName>
        <fullName evidence="1">Lipopolysaccharide kinase InaA family protein</fullName>
    </submittedName>
</protein>
<reference evidence="1 2" key="1">
    <citation type="submission" date="2022-12" db="EMBL/GenBank/DDBJ databases">
        <title>Dasania phycosphaerae sp. nov., isolated from particulate material of the south coast of Korea.</title>
        <authorList>
            <person name="Jiang Y."/>
        </authorList>
    </citation>
    <scope>NUCLEOTIDE SEQUENCE [LARGE SCALE GENOMIC DNA]</scope>
    <source>
        <strain evidence="1 2">GY-19</strain>
    </source>
</reference>
<dbReference type="GO" id="GO:0004672">
    <property type="term" value="F:protein kinase activity"/>
    <property type="evidence" value="ECO:0007669"/>
    <property type="project" value="InterPro"/>
</dbReference>